<sequence>MRGHLRLAVECGQRREIQASGEDIRRKTRIGDQIVHNHQHRGADVKLPSSRYCVLLNWGFSRRSITVSHIRRRIVVLKAAVVRVVDIHHKP</sequence>
<gene>
    <name evidence="1" type="ORF">MIMGU_mgv1a017143mg</name>
</gene>
<organism evidence="1 2">
    <name type="scientific">Erythranthe guttata</name>
    <name type="common">Yellow monkey flower</name>
    <name type="synonym">Mimulus guttatus</name>
    <dbReference type="NCBI Taxonomy" id="4155"/>
    <lineage>
        <taxon>Eukaryota</taxon>
        <taxon>Viridiplantae</taxon>
        <taxon>Streptophyta</taxon>
        <taxon>Embryophyta</taxon>
        <taxon>Tracheophyta</taxon>
        <taxon>Spermatophyta</taxon>
        <taxon>Magnoliopsida</taxon>
        <taxon>eudicotyledons</taxon>
        <taxon>Gunneridae</taxon>
        <taxon>Pentapetalae</taxon>
        <taxon>asterids</taxon>
        <taxon>lamiids</taxon>
        <taxon>Lamiales</taxon>
        <taxon>Phrymaceae</taxon>
        <taxon>Erythranthe</taxon>
    </lineage>
</organism>
<name>A0A022QJR2_ERYGU</name>
<protein>
    <submittedName>
        <fullName evidence="1">Uncharacterized protein</fullName>
    </submittedName>
</protein>
<dbReference type="EMBL" id="KI631456">
    <property type="protein sequence ID" value="EYU27819.1"/>
    <property type="molecule type" value="Genomic_DNA"/>
</dbReference>
<evidence type="ECO:0000313" key="1">
    <source>
        <dbReference type="EMBL" id="EYU27819.1"/>
    </source>
</evidence>
<keyword evidence="2" id="KW-1185">Reference proteome</keyword>
<proteinExistence type="predicted"/>
<reference evidence="1 2" key="1">
    <citation type="journal article" date="2013" name="Proc. Natl. Acad. Sci. U.S.A.">
        <title>Fine-scale variation in meiotic recombination in Mimulus inferred from population shotgun sequencing.</title>
        <authorList>
            <person name="Hellsten U."/>
            <person name="Wright K.M."/>
            <person name="Jenkins J."/>
            <person name="Shu S."/>
            <person name="Yuan Y."/>
            <person name="Wessler S.R."/>
            <person name="Schmutz J."/>
            <person name="Willis J.H."/>
            <person name="Rokhsar D.S."/>
        </authorList>
    </citation>
    <scope>NUCLEOTIDE SEQUENCE [LARGE SCALE GENOMIC DNA]</scope>
    <source>
        <strain evidence="2">cv. DUN x IM62</strain>
    </source>
</reference>
<evidence type="ECO:0000313" key="2">
    <source>
        <dbReference type="Proteomes" id="UP000030748"/>
    </source>
</evidence>
<dbReference type="Proteomes" id="UP000030748">
    <property type="component" value="Unassembled WGS sequence"/>
</dbReference>
<dbReference type="AlphaFoldDB" id="A0A022QJR2"/>
<accession>A0A022QJR2</accession>